<gene>
    <name evidence="3" type="ORF">TWF481_002730</name>
</gene>
<dbReference type="PANTHER" id="PTHR34072">
    <property type="entry name" value="ENZYMATIC POLYPROTEIN-RELATED"/>
    <property type="match status" value="1"/>
</dbReference>
<reference evidence="3 4" key="1">
    <citation type="submission" date="2023-08" db="EMBL/GenBank/DDBJ databases">
        <authorList>
            <person name="Palmer J.M."/>
        </authorList>
    </citation>
    <scope>NUCLEOTIDE SEQUENCE [LARGE SCALE GENOMIC DNA]</scope>
    <source>
        <strain evidence="3 4">TWF481</strain>
    </source>
</reference>
<comment type="caution">
    <text evidence="3">The sequence shown here is derived from an EMBL/GenBank/DDBJ whole genome shotgun (WGS) entry which is preliminary data.</text>
</comment>
<evidence type="ECO:0000313" key="3">
    <source>
        <dbReference type="EMBL" id="KAK6495682.1"/>
    </source>
</evidence>
<dbReference type="AlphaFoldDB" id="A0AAV9VTZ0"/>
<dbReference type="SUPFAM" id="SSF56672">
    <property type="entry name" value="DNA/RNA polymerases"/>
    <property type="match status" value="1"/>
</dbReference>
<dbReference type="InterPro" id="IPR041577">
    <property type="entry name" value="RT_RNaseH_2"/>
</dbReference>
<dbReference type="InterPro" id="IPR043502">
    <property type="entry name" value="DNA/RNA_pol_sf"/>
</dbReference>
<feature type="domain" description="Reverse transcriptase/retrotransposon-derived protein RNase H-like" evidence="2">
    <location>
        <begin position="105"/>
        <end position="177"/>
    </location>
</feature>
<evidence type="ECO:0000259" key="2">
    <source>
        <dbReference type="Pfam" id="PF17919"/>
    </source>
</evidence>
<feature type="region of interest" description="Disordered" evidence="1">
    <location>
        <begin position="161"/>
        <end position="189"/>
    </location>
</feature>
<accession>A0AAV9VTZ0</accession>
<dbReference type="PANTHER" id="PTHR34072:SF52">
    <property type="entry name" value="RIBONUCLEASE H"/>
    <property type="match status" value="1"/>
</dbReference>
<organism evidence="3 4">
    <name type="scientific">Arthrobotrys musiformis</name>
    <dbReference type="NCBI Taxonomy" id="47236"/>
    <lineage>
        <taxon>Eukaryota</taxon>
        <taxon>Fungi</taxon>
        <taxon>Dikarya</taxon>
        <taxon>Ascomycota</taxon>
        <taxon>Pezizomycotina</taxon>
        <taxon>Orbiliomycetes</taxon>
        <taxon>Orbiliales</taxon>
        <taxon>Orbiliaceae</taxon>
        <taxon>Arthrobotrys</taxon>
    </lineage>
</organism>
<proteinExistence type="predicted"/>
<name>A0AAV9VTZ0_9PEZI</name>
<dbReference type="Proteomes" id="UP001370758">
    <property type="component" value="Unassembled WGS sequence"/>
</dbReference>
<feature type="compositionally biased region" description="Basic and acidic residues" evidence="1">
    <location>
        <begin position="174"/>
        <end position="189"/>
    </location>
</feature>
<sequence>MTIWAPGTQARFMHEFYFPRPAWAMLTLLPTKFYCLQSVMDVVGHRVTATGLRPNVAKLEKIEKLSHHPPKTVEELNAYLYFTNHLRSGSARNSQVGSYLGGFEWGPKQQSAYERINKSIIDTRCRGGDPTSQYHLACDASLTGIGGVLFQLPSLPAGTVSTKKTRGKEIYPTTEREGRRRSGSETDEDKSIWEEWLAHETLGPVVMCPLSGGDDAEWRSIIIRTLAVGWQAGP</sequence>
<dbReference type="Pfam" id="PF17919">
    <property type="entry name" value="RT_RNaseH_2"/>
    <property type="match status" value="1"/>
</dbReference>
<evidence type="ECO:0000313" key="4">
    <source>
        <dbReference type="Proteomes" id="UP001370758"/>
    </source>
</evidence>
<evidence type="ECO:0000256" key="1">
    <source>
        <dbReference type="SAM" id="MobiDB-lite"/>
    </source>
</evidence>
<keyword evidence="4" id="KW-1185">Reference proteome</keyword>
<protein>
    <recommendedName>
        <fullName evidence="2">Reverse transcriptase/retrotransposon-derived protein RNase H-like domain-containing protein</fullName>
    </recommendedName>
</protein>
<dbReference type="EMBL" id="JAVHJL010000012">
    <property type="protein sequence ID" value="KAK6495682.1"/>
    <property type="molecule type" value="Genomic_DNA"/>
</dbReference>